<dbReference type="Pfam" id="PF00933">
    <property type="entry name" value="Glyco_hydro_3"/>
    <property type="match status" value="1"/>
</dbReference>
<keyword evidence="3" id="KW-0119">Carbohydrate metabolism</keyword>
<proteinExistence type="inferred from homology"/>
<dbReference type="PROSITE" id="PS00775">
    <property type="entry name" value="GLYCOSYL_HYDROL_F3"/>
    <property type="match status" value="1"/>
</dbReference>
<evidence type="ECO:0000313" key="7">
    <source>
        <dbReference type="Proteomes" id="UP000678228"/>
    </source>
</evidence>
<evidence type="ECO:0000259" key="5">
    <source>
        <dbReference type="SMART" id="SM01217"/>
    </source>
</evidence>
<sequence length="820" mass="91211">MDINQLVEEMTLEEKAALLSGTEFWKTNPIPRLAIPSIFLSDGPHGLRKQSEGADHLGLYDSEPATSFPTAVTVASSWNTDNLRKMGEAIAEECLHYGASVLLGPGINIKRNPLCGRNFEYYSEDPFLTGELAVHFINGVQSKGIGTSVKHFAANNSENYRFMGDSIVDERAFREIYLRAFERVVKEAKPATIMSAYNKINGTYCSESKYLLNDILREQWGFEGVVVSDWGGVADRVAAVEAGLDLEMPGDTWEFRKMVIKSLENGSLAEETVDKALRNILHLVKKSSELSFGTPFNKKQHANLACEIAKDSAVLLKNEDVLPLNKQESVLVVGDLFEKMRYQGAGSSLINPSSLITPKKAFDEMQVNYSFENGYRESEESSDQELMARAVEAAGSADTILFFGGLTDYAESEGTDRATMKLPTNQLELLSKLSATGKKIIVILFGGSPVELPFYDDVHAILNMYLPGQHGGEAAAALIFGDATPSGKLAETWPMEYQDVPFGGDYSKNEHELYQESIFVGYRYYDQAEKEVRFPFGFGKSYTTFSYSNLVVEEMGSKIKVTCDITNTGNVDGAEVVQLYVKNNQSDIFKAKKELRAFDKVYLKVGETKKATMTFSRTDLSYYNIDLKEWVLENGLYVIEVGESSDIIHLRDNFLIDGEKEVDSPYNLENLRAYYHVDRNFDVTPVQFEGLLGYKVPPLPAKTPIGLETRLSHYNETFLGRRLYTSILGVANRQYKQALKLPDGIEKEAKKKNAVFLMNILQSNSARTLAAASAGRVPLHIAKGFVALANGQVMDALKMMLKKEKTIPLPKASSTTQKSD</sequence>
<dbReference type="PANTHER" id="PTHR42715">
    <property type="entry name" value="BETA-GLUCOSIDASE"/>
    <property type="match status" value="1"/>
</dbReference>
<protein>
    <submittedName>
        <fullName evidence="6">Glycoside hydrolase family 3 C-terminal domain-containing protein</fullName>
    </submittedName>
</protein>
<dbReference type="AlphaFoldDB" id="A0A940X138"/>
<evidence type="ECO:0000256" key="1">
    <source>
        <dbReference type="ARBA" id="ARBA00005336"/>
    </source>
</evidence>
<dbReference type="InterPro" id="IPR013783">
    <property type="entry name" value="Ig-like_fold"/>
</dbReference>
<feature type="domain" description="Fibronectin type III-like" evidence="5">
    <location>
        <begin position="575"/>
        <end position="645"/>
    </location>
</feature>
<dbReference type="InterPro" id="IPR019800">
    <property type="entry name" value="Glyco_hydro_3_AS"/>
</dbReference>
<comment type="similarity">
    <text evidence="1 4">Belongs to the glycosyl hydrolase 3 family.</text>
</comment>
<gene>
    <name evidence="6" type="ORF">J7W16_21285</name>
</gene>
<evidence type="ECO:0000256" key="4">
    <source>
        <dbReference type="RuleBase" id="RU361161"/>
    </source>
</evidence>
<dbReference type="Proteomes" id="UP000678228">
    <property type="component" value="Unassembled WGS sequence"/>
</dbReference>
<dbReference type="InterPro" id="IPR036881">
    <property type="entry name" value="Glyco_hydro_3_C_sf"/>
</dbReference>
<dbReference type="RefSeq" id="WP_210599456.1">
    <property type="nucleotide sequence ID" value="NZ_JAGKSQ010000018.1"/>
</dbReference>
<dbReference type="SUPFAM" id="SSF51445">
    <property type="entry name" value="(Trans)glycosidases"/>
    <property type="match status" value="1"/>
</dbReference>
<keyword evidence="4" id="KW-0326">Glycosidase</keyword>
<dbReference type="GO" id="GO:0005975">
    <property type="term" value="P:carbohydrate metabolic process"/>
    <property type="evidence" value="ECO:0007669"/>
    <property type="project" value="InterPro"/>
</dbReference>
<evidence type="ECO:0000256" key="3">
    <source>
        <dbReference type="ARBA" id="ARBA00023277"/>
    </source>
</evidence>
<dbReference type="EMBL" id="JAGKSQ010000018">
    <property type="protein sequence ID" value="MBP3953601.1"/>
    <property type="molecule type" value="Genomic_DNA"/>
</dbReference>
<dbReference type="InterPro" id="IPR050288">
    <property type="entry name" value="Cellulose_deg_GH3"/>
</dbReference>
<dbReference type="Gene3D" id="3.40.50.1700">
    <property type="entry name" value="Glycoside hydrolase family 3 C-terminal domain"/>
    <property type="match status" value="1"/>
</dbReference>
<keyword evidence="7" id="KW-1185">Reference proteome</keyword>
<keyword evidence="2 4" id="KW-0378">Hydrolase</keyword>
<dbReference type="Gene3D" id="3.20.20.300">
    <property type="entry name" value="Glycoside hydrolase, family 3, N-terminal domain"/>
    <property type="match status" value="1"/>
</dbReference>
<dbReference type="Pfam" id="PF14310">
    <property type="entry name" value="Fn3-like"/>
    <property type="match status" value="1"/>
</dbReference>
<accession>A0A940X138</accession>
<evidence type="ECO:0000313" key="6">
    <source>
        <dbReference type="EMBL" id="MBP3953601.1"/>
    </source>
</evidence>
<dbReference type="SUPFAM" id="SSF52279">
    <property type="entry name" value="Beta-D-glucan exohydrolase, C-terminal domain"/>
    <property type="match status" value="1"/>
</dbReference>
<dbReference type="PRINTS" id="PR00133">
    <property type="entry name" value="GLHYDRLASE3"/>
</dbReference>
<dbReference type="InterPro" id="IPR026891">
    <property type="entry name" value="Fn3-like"/>
</dbReference>
<dbReference type="Pfam" id="PF01915">
    <property type="entry name" value="Glyco_hydro_3_C"/>
    <property type="match status" value="1"/>
</dbReference>
<dbReference type="PANTHER" id="PTHR42715:SF10">
    <property type="entry name" value="BETA-GLUCOSIDASE"/>
    <property type="match status" value="1"/>
</dbReference>
<dbReference type="Gene3D" id="2.60.40.10">
    <property type="entry name" value="Immunoglobulins"/>
    <property type="match status" value="1"/>
</dbReference>
<comment type="caution">
    <text evidence="6">The sequence shown here is derived from an EMBL/GenBank/DDBJ whole genome shotgun (WGS) entry which is preliminary data.</text>
</comment>
<dbReference type="InterPro" id="IPR017853">
    <property type="entry name" value="GH"/>
</dbReference>
<reference evidence="6" key="1">
    <citation type="submission" date="2021-03" db="EMBL/GenBank/DDBJ databases">
        <title>Bacillus suaedae sp. nov., isolated from Suaeda aralocaspica.</title>
        <authorList>
            <person name="Lei R.F.R."/>
        </authorList>
    </citation>
    <scope>NUCLEOTIDE SEQUENCE</scope>
    <source>
        <strain evidence="6">YZJH907-2</strain>
    </source>
</reference>
<dbReference type="InterPro" id="IPR001764">
    <property type="entry name" value="Glyco_hydro_3_N"/>
</dbReference>
<dbReference type="InterPro" id="IPR002772">
    <property type="entry name" value="Glyco_hydro_3_C"/>
</dbReference>
<evidence type="ECO:0000256" key="2">
    <source>
        <dbReference type="ARBA" id="ARBA00022801"/>
    </source>
</evidence>
<organism evidence="6 7">
    <name type="scientific">Halalkalibacter suaedae</name>
    <dbReference type="NCBI Taxonomy" id="2822140"/>
    <lineage>
        <taxon>Bacteria</taxon>
        <taxon>Bacillati</taxon>
        <taxon>Bacillota</taxon>
        <taxon>Bacilli</taxon>
        <taxon>Bacillales</taxon>
        <taxon>Bacillaceae</taxon>
        <taxon>Halalkalibacter</taxon>
    </lineage>
</organism>
<name>A0A940X138_9BACI</name>
<dbReference type="FunFam" id="2.60.40.10:FF:000495">
    <property type="entry name" value="Periplasmic beta-glucosidase"/>
    <property type="match status" value="1"/>
</dbReference>
<dbReference type="GO" id="GO:0008422">
    <property type="term" value="F:beta-glucosidase activity"/>
    <property type="evidence" value="ECO:0007669"/>
    <property type="project" value="UniProtKB-ARBA"/>
</dbReference>
<dbReference type="InterPro" id="IPR036962">
    <property type="entry name" value="Glyco_hydro_3_N_sf"/>
</dbReference>
<dbReference type="SMART" id="SM01217">
    <property type="entry name" value="Fn3_like"/>
    <property type="match status" value="1"/>
</dbReference>